<organism evidence="1 2">
    <name type="scientific">Candidatus Magasanikbacteria bacterium GW2011_GWA2_42_32</name>
    <dbReference type="NCBI Taxonomy" id="1619039"/>
    <lineage>
        <taxon>Bacteria</taxon>
        <taxon>Candidatus Magasanikiibacteriota</taxon>
    </lineage>
</organism>
<dbReference type="Gene3D" id="2.160.10.10">
    <property type="entry name" value="Hexapeptide repeat proteins"/>
    <property type="match status" value="1"/>
</dbReference>
<reference evidence="1 2" key="1">
    <citation type="journal article" date="2015" name="Nature">
        <title>rRNA introns, odd ribosomes, and small enigmatic genomes across a large radiation of phyla.</title>
        <authorList>
            <person name="Brown C.T."/>
            <person name="Hug L.A."/>
            <person name="Thomas B.C."/>
            <person name="Sharon I."/>
            <person name="Castelle C.J."/>
            <person name="Singh A."/>
            <person name="Wilkins M.J."/>
            <person name="Williams K.H."/>
            <person name="Banfield J.F."/>
        </authorList>
    </citation>
    <scope>NUCLEOTIDE SEQUENCE [LARGE SCALE GENOMIC DNA]</scope>
</reference>
<dbReference type="PANTHER" id="PTHR43300">
    <property type="entry name" value="ACETYLTRANSFERASE"/>
    <property type="match status" value="1"/>
</dbReference>
<sequence length="276" mass="30168">MATREINIGINVHIDKTAEINVDFLKIGSGTIIGPYVVIEGNRVTIGRESWFDRYAYIGGGSAFDPSASLTAGDFLHMGRNSHINTARGVVIGDEFGCGVETKVFTHGAYESELIGFPVTFGGVSIGDRVWMPNAWVNPNVKIGSNVVVGARSLVNRDLPSGCLAGGTPCRVIRENCYPAELTVDRKHAILNQIIAESSEIAMAQGIANEQAKFEIDDECKNLLVGETVFDLTGRTIGGEVTPWTEVVKNQLRRHGIRFKYRALDRVYVSWDESGY</sequence>
<protein>
    <submittedName>
        <fullName evidence="1">Nodulation protein L</fullName>
    </submittedName>
</protein>
<evidence type="ECO:0000313" key="2">
    <source>
        <dbReference type="Proteomes" id="UP000034837"/>
    </source>
</evidence>
<comment type="caution">
    <text evidence="1">The sequence shown here is derived from an EMBL/GenBank/DDBJ whole genome shotgun (WGS) entry which is preliminary data.</text>
</comment>
<dbReference type="CDD" id="cd04647">
    <property type="entry name" value="LbH_MAT_like"/>
    <property type="match status" value="1"/>
</dbReference>
<name>A0A0G1CY15_9BACT</name>
<accession>A0A0G1CY15</accession>
<proteinExistence type="predicted"/>
<dbReference type="PANTHER" id="PTHR43300:SF11">
    <property type="entry name" value="ACETYLTRANSFERASE RV3034C-RELATED"/>
    <property type="match status" value="1"/>
</dbReference>
<gene>
    <name evidence="1" type="ORF">UV20_C0031G0006</name>
</gene>
<dbReference type="Proteomes" id="UP000034837">
    <property type="component" value="Unassembled WGS sequence"/>
</dbReference>
<evidence type="ECO:0000313" key="1">
    <source>
        <dbReference type="EMBL" id="KKS54538.1"/>
    </source>
</evidence>
<dbReference type="EMBL" id="LCDO01000031">
    <property type="protein sequence ID" value="KKS54538.1"/>
    <property type="molecule type" value="Genomic_DNA"/>
</dbReference>
<dbReference type="AlphaFoldDB" id="A0A0G1CY15"/>
<dbReference type="SUPFAM" id="SSF51161">
    <property type="entry name" value="Trimeric LpxA-like enzymes"/>
    <property type="match status" value="1"/>
</dbReference>
<dbReference type="InterPro" id="IPR011004">
    <property type="entry name" value="Trimer_LpxA-like_sf"/>
</dbReference>
<dbReference type="InterPro" id="IPR050179">
    <property type="entry name" value="Trans_hexapeptide_repeat"/>
</dbReference>